<feature type="region of interest" description="Disordered" evidence="2">
    <location>
        <begin position="1"/>
        <end position="23"/>
    </location>
</feature>
<accession>A0ABW2KGF0</accession>
<evidence type="ECO:0000313" key="4">
    <source>
        <dbReference type="EMBL" id="MFC7329032.1"/>
    </source>
</evidence>
<dbReference type="InterPro" id="IPR000914">
    <property type="entry name" value="SBP_5_dom"/>
</dbReference>
<dbReference type="Proteomes" id="UP001596540">
    <property type="component" value="Unassembled WGS sequence"/>
</dbReference>
<dbReference type="Gene3D" id="3.90.76.10">
    <property type="entry name" value="Dipeptide-binding Protein, Domain 1"/>
    <property type="match status" value="1"/>
</dbReference>
<feature type="domain" description="Solute-binding protein family 5" evidence="3">
    <location>
        <begin position="108"/>
        <end position="474"/>
    </location>
</feature>
<keyword evidence="1" id="KW-0732">Signal</keyword>
<reference evidence="5" key="1">
    <citation type="journal article" date="2019" name="Int. J. Syst. Evol. Microbiol.">
        <title>The Global Catalogue of Microorganisms (GCM) 10K type strain sequencing project: providing services to taxonomists for standard genome sequencing and annotation.</title>
        <authorList>
            <consortium name="The Broad Institute Genomics Platform"/>
            <consortium name="The Broad Institute Genome Sequencing Center for Infectious Disease"/>
            <person name="Wu L."/>
            <person name="Ma J."/>
        </authorList>
    </citation>
    <scope>NUCLEOTIDE SEQUENCE [LARGE SCALE GENOMIC DNA]</scope>
    <source>
        <strain evidence="5">CGMCC 4.7382</strain>
    </source>
</reference>
<dbReference type="RefSeq" id="WP_379871677.1">
    <property type="nucleotide sequence ID" value="NZ_JBHTBH010000006.1"/>
</dbReference>
<dbReference type="InterPro" id="IPR030678">
    <property type="entry name" value="Peptide/Ni-bd"/>
</dbReference>
<dbReference type="PIRSF" id="PIRSF002741">
    <property type="entry name" value="MppA"/>
    <property type="match status" value="1"/>
</dbReference>
<name>A0ABW2KGF0_9ACTN</name>
<organism evidence="4 5">
    <name type="scientific">Marinactinospora rubrisoli</name>
    <dbReference type="NCBI Taxonomy" id="2715399"/>
    <lineage>
        <taxon>Bacteria</taxon>
        <taxon>Bacillati</taxon>
        <taxon>Actinomycetota</taxon>
        <taxon>Actinomycetes</taxon>
        <taxon>Streptosporangiales</taxon>
        <taxon>Nocardiopsidaceae</taxon>
        <taxon>Marinactinospora</taxon>
    </lineage>
</organism>
<evidence type="ECO:0000313" key="5">
    <source>
        <dbReference type="Proteomes" id="UP001596540"/>
    </source>
</evidence>
<evidence type="ECO:0000256" key="1">
    <source>
        <dbReference type="ARBA" id="ARBA00022729"/>
    </source>
</evidence>
<dbReference type="EMBL" id="JBHTBH010000006">
    <property type="protein sequence ID" value="MFC7329032.1"/>
    <property type="molecule type" value="Genomic_DNA"/>
</dbReference>
<dbReference type="Gene3D" id="3.10.105.10">
    <property type="entry name" value="Dipeptide-binding Protein, Domain 3"/>
    <property type="match status" value="1"/>
</dbReference>
<dbReference type="Pfam" id="PF00496">
    <property type="entry name" value="SBP_bac_5"/>
    <property type="match status" value="1"/>
</dbReference>
<dbReference type="Gene3D" id="3.40.190.10">
    <property type="entry name" value="Periplasmic binding protein-like II"/>
    <property type="match status" value="1"/>
</dbReference>
<comment type="caution">
    <text evidence="4">The sequence shown here is derived from an EMBL/GenBank/DDBJ whole genome shotgun (WGS) entry which is preliminary data.</text>
</comment>
<dbReference type="CDD" id="cd08511">
    <property type="entry name" value="PBP2_NikA_DppA_OppA_like_5"/>
    <property type="match status" value="1"/>
</dbReference>
<protein>
    <submittedName>
        <fullName evidence="4">ABC transporter substrate-binding protein</fullName>
    </submittedName>
</protein>
<sequence>MRSVPLPSRRIRGRRPQSNRGRPRHAALALALAAAAASGCAPLVDPQQAADEERSVVPAPVEAGGELVIGLESEPDMLDPTLASTLVGRQVFASMCEKLYDTDADLDIVPQLAAGPPEISADGRSVTIPLREGVRFNDGTAFDAAAVKTSLDRHRELPGSVRSTELDAVESVAVVDDHTVRLELSRPYAPLAAVLADRAGMIMSPAQLDELGEDFGRHPVCVGPFRFAERVAQDRIVLEKSDDYYAADEVMPDRLVYRAIPDDTIRLANLRSGQLDVMTEVGPDDVATVSNESGLELLNQPSVQYMGISVNIGNADGVGEPAGPVEGALAEDDRLREAFALSLDRETINEVVFSGLYQPACGPIPPSSAYATERTQECPPFDPDRARELVERSGAETPVPVELMIPNDPINLRLGQVVQAMAGEAGFAVRLRPTEFATSIDAARAGDFETYVSGWSGRPDPDGNIAQFYLTGGAQNYSGFSTEETDDLIRAAAAETDPERRTERYADLVPRLRDFNSVIYLYRNRVYVAHGAGVAGVTVYPDGIVRVRSAGHVASEQGGE</sequence>
<feature type="compositionally biased region" description="Basic residues" evidence="2">
    <location>
        <begin position="9"/>
        <end position="23"/>
    </location>
</feature>
<evidence type="ECO:0000259" key="3">
    <source>
        <dbReference type="Pfam" id="PF00496"/>
    </source>
</evidence>
<dbReference type="InterPro" id="IPR039424">
    <property type="entry name" value="SBP_5"/>
</dbReference>
<dbReference type="PANTHER" id="PTHR30290:SF38">
    <property type="entry name" value="D,D-DIPEPTIDE-BINDING PERIPLASMIC PROTEIN DDPA-RELATED"/>
    <property type="match status" value="1"/>
</dbReference>
<dbReference type="PANTHER" id="PTHR30290">
    <property type="entry name" value="PERIPLASMIC BINDING COMPONENT OF ABC TRANSPORTER"/>
    <property type="match status" value="1"/>
</dbReference>
<proteinExistence type="predicted"/>
<evidence type="ECO:0000256" key="2">
    <source>
        <dbReference type="SAM" id="MobiDB-lite"/>
    </source>
</evidence>
<gene>
    <name evidence="4" type="ORF">ACFQRF_14910</name>
</gene>
<dbReference type="SUPFAM" id="SSF53850">
    <property type="entry name" value="Periplasmic binding protein-like II"/>
    <property type="match status" value="1"/>
</dbReference>
<keyword evidence="5" id="KW-1185">Reference proteome</keyword>